<evidence type="ECO:0000259" key="3">
    <source>
        <dbReference type="Pfam" id="PF25967"/>
    </source>
</evidence>
<dbReference type="Gene3D" id="2.40.30.170">
    <property type="match status" value="1"/>
</dbReference>
<comment type="caution">
    <text evidence="4">The sequence shown here is derived from an EMBL/GenBank/DDBJ whole genome shotgun (WGS) entry which is preliminary data.</text>
</comment>
<dbReference type="AlphaFoldDB" id="A0A9D1LPQ7"/>
<feature type="domain" description="Multidrug resistance protein MdtA-like C-terminal permuted SH3" evidence="3">
    <location>
        <begin position="304"/>
        <end position="360"/>
    </location>
</feature>
<reference evidence="4" key="1">
    <citation type="submission" date="2020-10" db="EMBL/GenBank/DDBJ databases">
        <authorList>
            <person name="Gilroy R."/>
        </authorList>
    </citation>
    <scope>NUCLEOTIDE SEQUENCE</scope>
    <source>
        <strain evidence="4">ChiSxjej2B14-8506</strain>
    </source>
</reference>
<accession>A0A9D1LPQ7</accession>
<dbReference type="EMBL" id="DVNK01000005">
    <property type="protein sequence ID" value="HIU45690.1"/>
    <property type="molecule type" value="Genomic_DNA"/>
</dbReference>
<dbReference type="Gene3D" id="2.40.420.20">
    <property type="match status" value="1"/>
</dbReference>
<dbReference type="GO" id="GO:0015562">
    <property type="term" value="F:efflux transmembrane transporter activity"/>
    <property type="evidence" value="ECO:0007669"/>
    <property type="project" value="TreeGrafter"/>
</dbReference>
<keyword evidence="2" id="KW-0732">Signal</keyword>
<name>A0A9D1LPQ7_9FIRM</name>
<keyword evidence="1" id="KW-0175">Coiled coil</keyword>
<sequence length="360" mass="40134">MSRNKLRRMLALGLALTALSAVARADDLIDDTLLVPESANYDTVTITYGDYTKEVTASGYQVFVVEQNLSMEEGSARLRGLNVIRNGQVKAGDVIATYEKEGSRAELERMELELERAKQSFEDGKRERMDQIEVLRTQLAAQTDTYQAQLGQLELQRAQLDYERYVFETEHSLDEQREQIDELTEFYADTELVAPFDGVITWLTTKSEGDTIYAGETLVTLQSQARYVIGLDNSSGNFRYGMRVSVGLGPRNNKEYIDGRIIAAANILPNEDKISYALVELYGEPDENGLKNITVTGNSIELNDVLMIPRTAITFDGGKSYVSILDGDMVQKRIIVSGHNTAGDTWVVQGLTEGQQVIID</sequence>
<dbReference type="Pfam" id="PF25967">
    <property type="entry name" value="RND-MFP_C"/>
    <property type="match status" value="1"/>
</dbReference>
<dbReference type="GO" id="GO:1990281">
    <property type="term" value="C:efflux pump complex"/>
    <property type="evidence" value="ECO:0007669"/>
    <property type="project" value="TreeGrafter"/>
</dbReference>
<evidence type="ECO:0000256" key="1">
    <source>
        <dbReference type="SAM" id="Coils"/>
    </source>
</evidence>
<dbReference type="Gene3D" id="1.10.287.470">
    <property type="entry name" value="Helix hairpin bin"/>
    <property type="match status" value="1"/>
</dbReference>
<proteinExistence type="predicted"/>
<dbReference type="PANTHER" id="PTHR30469:SF33">
    <property type="entry name" value="SLR1207 PROTEIN"/>
    <property type="match status" value="1"/>
</dbReference>
<protein>
    <recommendedName>
        <fullName evidence="3">Multidrug resistance protein MdtA-like C-terminal permuted SH3 domain-containing protein</fullName>
    </recommendedName>
</protein>
<reference evidence="4" key="2">
    <citation type="journal article" date="2021" name="PeerJ">
        <title>Extensive microbial diversity within the chicken gut microbiome revealed by metagenomics and culture.</title>
        <authorList>
            <person name="Gilroy R."/>
            <person name="Ravi A."/>
            <person name="Getino M."/>
            <person name="Pursley I."/>
            <person name="Horton D.L."/>
            <person name="Alikhan N.F."/>
            <person name="Baker D."/>
            <person name="Gharbi K."/>
            <person name="Hall N."/>
            <person name="Watson M."/>
            <person name="Adriaenssens E.M."/>
            <person name="Foster-Nyarko E."/>
            <person name="Jarju S."/>
            <person name="Secka A."/>
            <person name="Antonio M."/>
            <person name="Oren A."/>
            <person name="Chaudhuri R.R."/>
            <person name="La Ragione R."/>
            <person name="Hildebrand F."/>
            <person name="Pallen M.J."/>
        </authorList>
    </citation>
    <scope>NUCLEOTIDE SEQUENCE</scope>
    <source>
        <strain evidence="4">ChiSxjej2B14-8506</strain>
    </source>
</reference>
<evidence type="ECO:0000256" key="2">
    <source>
        <dbReference type="SAM" id="SignalP"/>
    </source>
</evidence>
<feature type="chain" id="PRO_5039084172" description="Multidrug resistance protein MdtA-like C-terminal permuted SH3 domain-containing protein" evidence="2">
    <location>
        <begin position="26"/>
        <end position="360"/>
    </location>
</feature>
<evidence type="ECO:0000313" key="4">
    <source>
        <dbReference type="EMBL" id="HIU45690.1"/>
    </source>
</evidence>
<feature type="signal peptide" evidence="2">
    <location>
        <begin position="1"/>
        <end position="25"/>
    </location>
</feature>
<dbReference type="Gene3D" id="2.40.50.100">
    <property type="match status" value="1"/>
</dbReference>
<evidence type="ECO:0000313" key="5">
    <source>
        <dbReference type="Proteomes" id="UP000824123"/>
    </source>
</evidence>
<dbReference type="PANTHER" id="PTHR30469">
    <property type="entry name" value="MULTIDRUG RESISTANCE PROTEIN MDTA"/>
    <property type="match status" value="1"/>
</dbReference>
<dbReference type="InterPro" id="IPR058627">
    <property type="entry name" value="MdtA-like_C"/>
</dbReference>
<gene>
    <name evidence="4" type="ORF">IAC59_00350</name>
</gene>
<feature type="coiled-coil region" evidence="1">
    <location>
        <begin position="95"/>
        <end position="127"/>
    </location>
</feature>
<dbReference type="Proteomes" id="UP000824123">
    <property type="component" value="Unassembled WGS sequence"/>
</dbReference>
<organism evidence="4 5">
    <name type="scientific">Candidatus Fimadaptatus faecigallinarum</name>
    <dbReference type="NCBI Taxonomy" id="2840814"/>
    <lineage>
        <taxon>Bacteria</taxon>
        <taxon>Bacillati</taxon>
        <taxon>Bacillota</taxon>
        <taxon>Clostridia</taxon>
        <taxon>Eubacteriales</taxon>
        <taxon>Candidatus Fimadaptatus</taxon>
    </lineage>
</organism>